<dbReference type="SUPFAM" id="SSF47336">
    <property type="entry name" value="ACP-like"/>
    <property type="match status" value="1"/>
</dbReference>
<sequence length="80" mass="9375">MTETEIIEKINKFLVEEFEVDADKITPDAKLKETLELDSLDYIDLAVVIEHNLHFKVKPEDFTRLVTVQDFYNFAMAHTD</sequence>
<dbReference type="InterPro" id="IPR009081">
    <property type="entry name" value="PP-bd_ACP"/>
</dbReference>
<evidence type="ECO:0000256" key="1">
    <source>
        <dbReference type="ARBA" id="ARBA00022450"/>
    </source>
</evidence>
<dbReference type="Gene3D" id="1.10.1200.10">
    <property type="entry name" value="ACP-like"/>
    <property type="match status" value="1"/>
</dbReference>
<protein>
    <recommendedName>
        <fullName evidence="3">Acyl carrier protein</fullName>
        <shortName evidence="3">ACP</shortName>
    </recommendedName>
</protein>
<dbReference type="EMBL" id="MBUA01000001">
    <property type="protein sequence ID" value="MBC6489690.1"/>
    <property type="molecule type" value="Genomic_DNA"/>
</dbReference>
<keyword evidence="3" id="KW-0444">Lipid biosynthesis</keyword>
<dbReference type="Proteomes" id="UP000765802">
    <property type="component" value="Unassembled WGS sequence"/>
</dbReference>
<dbReference type="InterPro" id="IPR003231">
    <property type="entry name" value="ACP"/>
</dbReference>
<keyword evidence="3" id="KW-0443">Lipid metabolism</keyword>
<dbReference type="NCBIfam" id="NF003757">
    <property type="entry name" value="PRK05350.1"/>
    <property type="match status" value="1"/>
</dbReference>
<comment type="function">
    <text evidence="3">Carrier of the growing fatty acid chain in fatty acid biosynthesis.</text>
</comment>
<feature type="domain" description="Carrier" evidence="4">
    <location>
        <begin position="4"/>
        <end position="79"/>
    </location>
</feature>
<comment type="subcellular location">
    <subcellularLocation>
        <location evidence="3">Cytoplasm</location>
    </subcellularLocation>
</comment>
<dbReference type="InterPro" id="IPR036736">
    <property type="entry name" value="ACP-like_sf"/>
</dbReference>
<name>A0ABR7M3U5_9BACT</name>
<comment type="pathway">
    <text evidence="3">Lipid metabolism; fatty acid biosynthesis.</text>
</comment>
<keyword evidence="3" id="KW-0275">Fatty acid biosynthesis</keyword>
<evidence type="ECO:0000313" key="6">
    <source>
        <dbReference type="Proteomes" id="UP000765802"/>
    </source>
</evidence>
<feature type="modified residue" description="O-(pantetheine 4'-phosphoryl)serine" evidence="3">
    <location>
        <position position="39"/>
    </location>
</feature>
<dbReference type="PROSITE" id="PS50075">
    <property type="entry name" value="CARRIER"/>
    <property type="match status" value="1"/>
</dbReference>
<keyword evidence="3" id="KW-0963">Cytoplasm</keyword>
<proteinExistence type="inferred from homology"/>
<dbReference type="RefSeq" id="WP_187255045.1">
    <property type="nucleotide sequence ID" value="NZ_JBHULF010000006.1"/>
</dbReference>
<evidence type="ECO:0000259" key="4">
    <source>
        <dbReference type="PROSITE" id="PS50075"/>
    </source>
</evidence>
<keyword evidence="1 3" id="KW-0596">Phosphopantetheine</keyword>
<accession>A0ABR7M3U5</accession>
<dbReference type="HAMAP" id="MF_01217">
    <property type="entry name" value="Acyl_carrier"/>
    <property type="match status" value="1"/>
</dbReference>
<organism evidence="5 6">
    <name type="scientific">Flavihumibacter stibioxidans</name>
    <dbReference type="NCBI Taxonomy" id="1834163"/>
    <lineage>
        <taxon>Bacteria</taxon>
        <taxon>Pseudomonadati</taxon>
        <taxon>Bacteroidota</taxon>
        <taxon>Chitinophagia</taxon>
        <taxon>Chitinophagales</taxon>
        <taxon>Chitinophagaceae</taxon>
        <taxon>Flavihumibacter</taxon>
    </lineage>
</organism>
<comment type="PTM">
    <text evidence="3">4'-phosphopantetheine is transferred from CoA to a specific serine of apo-ACP by AcpS. This modification is essential for activity because fatty acids are bound in thioester linkage to the sulfhydryl of the prosthetic group.</text>
</comment>
<evidence type="ECO:0000256" key="3">
    <source>
        <dbReference type="HAMAP-Rule" id="MF_01217"/>
    </source>
</evidence>
<keyword evidence="6" id="KW-1185">Reference proteome</keyword>
<gene>
    <name evidence="3" type="primary">acpP</name>
    <name evidence="5" type="ORF">BC349_01815</name>
</gene>
<keyword evidence="2 3" id="KW-0597">Phosphoprotein</keyword>
<evidence type="ECO:0000313" key="5">
    <source>
        <dbReference type="EMBL" id="MBC6489690.1"/>
    </source>
</evidence>
<dbReference type="Pfam" id="PF00550">
    <property type="entry name" value="PP-binding"/>
    <property type="match status" value="1"/>
</dbReference>
<keyword evidence="3" id="KW-0276">Fatty acid metabolism</keyword>
<reference evidence="5 6" key="1">
    <citation type="submission" date="2016-07" db="EMBL/GenBank/DDBJ databases">
        <title>Genome analysis of Flavihumibacter stibioxidans YS-17.</title>
        <authorList>
            <person name="Shi K."/>
            <person name="Han Y."/>
            <person name="Wang G."/>
        </authorList>
    </citation>
    <scope>NUCLEOTIDE SEQUENCE [LARGE SCALE GENOMIC DNA]</scope>
    <source>
        <strain evidence="5 6">YS-17</strain>
    </source>
</reference>
<evidence type="ECO:0000256" key="2">
    <source>
        <dbReference type="ARBA" id="ARBA00022553"/>
    </source>
</evidence>
<comment type="caution">
    <text evidence="5">The sequence shown here is derived from an EMBL/GenBank/DDBJ whole genome shotgun (WGS) entry which is preliminary data.</text>
</comment>
<comment type="similarity">
    <text evidence="3">Belongs to the acyl carrier protein (ACP) family.</text>
</comment>